<accession>A0A2Z6R7I5</accession>
<dbReference type="Pfam" id="PF07534">
    <property type="entry name" value="TLD"/>
    <property type="match status" value="1"/>
</dbReference>
<comment type="caution">
    <text evidence="2">The sequence shown here is derived from an EMBL/GenBank/DDBJ whole genome shotgun (WGS) entry which is preliminary data.</text>
</comment>
<evidence type="ECO:0000313" key="3">
    <source>
        <dbReference type="EMBL" id="GES81817.1"/>
    </source>
</evidence>
<proteinExistence type="predicted"/>
<sequence length="401" mass="46398">MIIRYMYTGILDLKEKTGSDILDLLVTSDELLIEELVIFVQKYLIEIKPNEFICEDSEPFFDSPEFSMLEKTQASELEGKNVTDLSQWNKNDFLILKNILNPYIRYIRFFNVSSKDFHNSIWPFKRILPETLFEDIISLYLTDTQPEKNTLPPRCGKITIDSAIIKLKHAIILAKWTQRKDANSKIQNGKYCFNRVYRGSRDGFDINTMRSKCNGQGACIVVIKVKENGAIIGGYNPLGWTYYNNTVNNGLHNNVNNNNSRYNAHYNKKNNYRASLSPQPINTFMSSNCMFGTPQNQLFAQNTAHNNNNNNQNYWRNTTESFIFSLDDGEELKKFKISRVTNNDYAIYESNHMNIALNFGNSDMVINGTNGSCNRSYYESDILDTNHFSIEEMEIFGFYKS</sequence>
<dbReference type="Proteomes" id="UP000615446">
    <property type="component" value="Unassembled WGS sequence"/>
</dbReference>
<evidence type="ECO:0000313" key="2">
    <source>
        <dbReference type="EMBL" id="GBB98060.1"/>
    </source>
</evidence>
<protein>
    <submittedName>
        <fullName evidence="3">BTB/POZ protein</fullName>
    </submittedName>
</protein>
<evidence type="ECO:0000313" key="4">
    <source>
        <dbReference type="Proteomes" id="UP000247702"/>
    </source>
</evidence>
<reference evidence="2 4" key="1">
    <citation type="submission" date="2017-11" db="EMBL/GenBank/DDBJ databases">
        <title>The genome of Rhizophagus clarus HR1 reveals common genetic basis of auxotrophy among arbuscular mycorrhizal fungi.</title>
        <authorList>
            <person name="Kobayashi Y."/>
        </authorList>
    </citation>
    <scope>NUCLEOTIDE SEQUENCE [LARGE SCALE GENOMIC DNA]</scope>
    <source>
        <strain evidence="2 4">HR1</strain>
    </source>
</reference>
<organism evidence="2 4">
    <name type="scientific">Rhizophagus clarus</name>
    <dbReference type="NCBI Taxonomy" id="94130"/>
    <lineage>
        <taxon>Eukaryota</taxon>
        <taxon>Fungi</taxon>
        <taxon>Fungi incertae sedis</taxon>
        <taxon>Mucoromycota</taxon>
        <taxon>Glomeromycotina</taxon>
        <taxon>Glomeromycetes</taxon>
        <taxon>Glomerales</taxon>
        <taxon>Glomeraceae</taxon>
        <taxon>Rhizophagus</taxon>
    </lineage>
</organism>
<keyword evidence="4" id="KW-1185">Reference proteome</keyword>
<dbReference type="AlphaFoldDB" id="A0A2Z6R7I5"/>
<evidence type="ECO:0000259" key="1">
    <source>
        <dbReference type="PROSITE" id="PS51886"/>
    </source>
</evidence>
<dbReference type="EMBL" id="BEXD01002369">
    <property type="protein sequence ID" value="GBB98060.1"/>
    <property type="molecule type" value="Genomic_DNA"/>
</dbReference>
<dbReference type="EMBL" id="BLAL01000058">
    <property type="protein sequence ID" value="GES81817.1"/>
    <property type="molecule type" value="Genomic_DNA"/>
</dbReference>
<dbReference type="PROSITE" id="PS51886">
    <property type="entry name" value="TLDC"/>
    <property type="match status" value="1"/>
</dbReference>
<dbReference type="InterPro" id="IPR006571">
    <property type="entry name" value="TLDc_dom"/>
</dbReference>
<gene>
    <name evidence="3" type="ORF">RCL2_000905800</name>
    <name evidence="2" type="ORF">RclHR1_03130001</name>
</gene>
<feature type="domain" description="TLDc" evidence="1">
    <location>
        <begin position="163"/>
        <end position="399"/>
    </location>
</feature>
<name>A0A2Z6R7I5_9GLOM</name>
<dbReference type="PANTHER" id="PTHR23354">
    <property type="entry name" value="NUCLEOLAR PROTEIN 7/ESTROGEN RECEPTOR COACTIVATOR-RELATED"/>
    <property type="match status" value="1"/>
</dbReference>
<reference evidence="3" key="2">
    <citation type="submission" date="2019-10" db="EMBL/GenBank/DDBJ databases">
        <title>Conservation and host-specific expression of non-tandemly repeated heterogenous ribosome RNA gene in arbuscular mycorrhizal fungi.</title>
        <authorList>
            <person name="Maeda T."/>
            <person name="Kobayashi Y."/>
            <person name="Nakagawa T."/>
            <person name="Ezawa T."/>
            <person name="Yamaguchi K."/>
            <person name="Bino T."/>
            <person name="Nishimoto Y."/>
            <person name="Shigenobu S."/>
            <person name="Kawaguchi M."/>
        </authorList>
    </citation>
    <scope>NUCLEOTIDE SEQUENCE</scope>
    <source>
        <strain evidence="3">HR1</strain>
    </source>
</reference>
<dbReference type="OrthoDB" id="25620at2759"/>
<dbReference type="Proteomes" id="UP000247702">
    <property type="component" value="Unassembled WGS sequence"/>
</dbReference>